<accession>A0ABR2PEK7</accession>
<evidence type="ECO:0000313" key="2">
    <source>
        <dbReference type="Proteomes" id="UP001396334"/>
    </source>
</evidence>
<evidence type="ECO:0000313" key="1">
    <source>
        <dbReference type="EMBL" id="KAK8986832.1"/>
    </source>
</evidence>
<sequence>MIQHLIFEVDVLKEVAALELRSKNKLEEKLDVMGVEIIWMRDQFNVLSRDVIAIWVDMTYLKVEMMQCLISEMNVLKEVANTRIEKQNKHEEELDTMMEVDDKISGDQFNFLSKGVAKIWANMTILKDFEVKMNDIEGEIIVFSRNSKNFMKTLKT</sequence>
<organism evidence="1 2">
    <name type="scientific">Hibiscus sabdariffa</name>
    <name type="common">roselle</name>
    <dbReference type="NCBI Taxonomy" id="183260"/>
    <lineage>
        <taxon>Eukaryota</taxon>
        <taxon>Viridiplantae</taxon>
        <taxon>Streptophyta</taxon>
        <taxon>Embryophyta</taxon>
        <taxon>Tracheophyta</taxon>
        <taxon>Spermatophyta</taxon>
        <taxon>Magnoliopsida</taxon>
        <taxon>eudicotyledons</taxon>
        <taxon>Gunneridae</taxon>
        <taxon>Pentapetalae</taxon>
        <taxon>rosids</taxon>
        <taxon>malvids</taxon>
        <taxon>Malvales</taxon>
        <taxon>Malvaceae</taxon>
        <taxon>Malvoideae</taxon>
        <taxon>Hibiscus</taxon>
    </lineage>
</organism>
<comment type="caution">
    <text evidence="1">The sequence shown here is derived from an EMBL/GenBank/DDBJ whole genome shotgun (WGS) entry which is preliminary data.</text>
</comment>
<name>A0ABR2PEK7_9ROSI</name>
<gene>
    <name evidence="1" type="ORF">V6N11_037758</name>
</gene>
<keyword evidence="2" id="KW-1185">Reference proteome</keyword>
<proteinExistence type="predicted"/>
<protein>
    <submittedName>
        <fullName evidence="1">Uncharacterized protein</fullName>
    </submittedName>
</protein>
<dbReference type="EMBL" id="JBBPBN010000062">
    <property type="protein sequence ID" value="KAK8986832.1"/>
    <property type="molecule type" value="Genomic_DNA"/>
</dbReference>
<dbReference type="Proteomes" id="UP001396334">
    <property type="component" value="Unassembled WGS sequence"/>
</dbReference>
<reference evidence="1 2" key="1">
    <citation type="journal article" date="2024" name="G3 (Bethesda)">
        <title>Genome assembly of Hibiscus sabdariffa L. provides insights into metabolisms of medicinal natural products.</title>
        <authorList>
            <person name="Kim T."/>
        </authorList>
    </citation>
    <scope>NUCLEOTIDE SEQUENCE [LARGE SCALE GENOMIC DNA]</scope>
    <source>
        <strain evidence="1">TK-2024</strain>
        <tissue evidence="1">Old leaves</tissue>
    </source>
</reference>